<keyword evidence="2" id="KW-0012">Acyltransferase</keyword>
<evidence type="ECO:0000313" key="5">
    <source>
        <dbReference type="Proteomes" id="UP000198393"/>
    </source>
</evidence>
<dbReference type="CDD" id="cd04301">
    <property type="entry name" value="NAT_SF"/>
    <property type="match status" value="1"/>
</dbReference>
<dbReference type="GO" id="GO:0005840">
    <property type="term" value="C:ribosome"/>
    <property type="evidence" value="ECO:0007669"/>
    <property type="project" value="UniProtKB-KW"/>
</dbReference>
<dbReference type="GO" id="GO:0016747">
    <property type="term" value="F:acyltransferase activity, transferring groups other than amino-acyl groups"/>
    <property type="evidence" value="ECO:0007669"/>
    <property type="project" value="InterPro"/>
</dbReference>
<dbReference type="RefSeq" id="WP_089356316.1">
    <property type="nucleotide sequence ID" value="NZ_FZPD01000002.1"/>
</dbReference>
<dbReference type="EMBL" id="FZPD01000002">
    <property type="protein sequence ID" value="SNS86852.1"/>
    <property type="molecule type" value="Genomic_DNA"/>
</dbReference>
<dbReference type="Proteomes" id="UP000198393">
    <property type="component" value="Unassembled WGS sequence"/>
</dbReference>
<feature type="domain" description="N-acetyltransferase" evidence="3">
    <location>
        <begin position="5"/>
        <end position="172"/>
    </location>
</feature>
<dbReference type="PANTHER" id="PTHR43877">
    <property type="entry name" value="AMINOALKYLPHOSPHONATE N-ACETYLTRANSFERASE-RELATED-RELATED"/>
    <property type="match status" value="1"/>
</dbReference>
<protein>
    <submittedName>
        <fullName evidence="4">Ribosomal protein S18 acetylase RimI</fullName>
    </submittedName>
</protein>
<evidence type="ECO:0000256" key="2">
    <source>
        <dbReference type="ARBA" id="ARBA00023315"/>
    </source>
</evidence>
<keyword evidence="1" id="KW-0808">Transferase</keyword>
<evidence type="ECO:0000259" key="3">
    <source>
        <dbReference type="PROSITE" id="PS51186"/>
    </source>
</evidence>
<keyword evidence="5" id="KW-1185">Reference proteome</keyword>
<dbReference type="Gene3D" id="3.40.630.30">
    <property type="match status" value="1"/>
</dbReference>
<evidence type="ECO:0000313" key="4">
    <source>
        <dbReference type="EMBL" id="SNS86852.1"/>
    </source>
</evidence>
<name>A0A239I0C7_EKHLU</name>
<proteinExistence type="predicted"/>
<dbReference type="PROSITE" id="PS51186">
    <property type="entry name" value="GNAT"/>
    <property type="match status" value="1"/>
</dbReference>
<dbReference type="Pfam" id="PF00583">
    <property type="entry name" value="Acetyltransf_1"/>
    <property type="match status" value="1"/>
</dbReference>
<dbReference type="AlphaFoldDB" id="A0A239I0C7"/>
<dbReference type="OrthoDB" id="5419426at2"/>
<evidence type="ECO:0000256" key="1">
    <source>
        <dbReference type="ARBA" id="ARBA00022679"/>
    </source>
</evidence>
<dbReference type="SUPFAM" id="SSF55729">
    <property type="entry name" value="Acyl-CoA N-acyltransferases (Nat)"/>
    <property type="match status" value="1"/>
</dbReference>
<dbReference type="InterPro" id="IPR050832">
    <property type="entry name" value="Bact_Acetyltransf"/>
</dbReference>
<dbReference type="InterPro" id="IPR000182">
    <property type="entry name" value="GNAT_dom"/>
</dbReference>
<keyword evidence="4" id="KW-0687">Ribonucleoprotein</keyword>
<reference evidence="4 5" key="1">
    <citation type="submission" date="2017-06" db="EMBL/GenBank/DDBJ databases">
        <authorList>
            <person name="Kim H.J."/>
            <person name="Triplett B.A."/>
        </authorList>
    </citation>
    <scope>NUCLEOTIDE SEQUENCE [LARGE SCALE GENOMIC DNA]</scope>
    <source>
        <strain evidence="4 5">DSM 19307</strain>
    </source>
</reference>
<sequence>MSSEIKISPALEKDHPMIGKLMVKVYSNLSGFPSPEEQPDYYNMLANIGEFTRKESVELLVAKQGDQLLGAVVYIGDMKDYSSGGTATLEKNAAGFRLLAVDPKARGLGVGKKLTIACIDQAKSEGRKQVVIHTTESMQVAWGMYEKMGFIRSEDLDFEQSGLPVFGFRLKL</sequence>
<dbReference type="InterPro" id="IPR016181">
    <property type="entry name" value="Acyl_CoA_acyltransferase"/>
</dbReference>
<accession>A0A239I0C7</accession>
<organism evidence="4 5">
    <name type="scientific">Ekhidna lutea</name>
    <dbReference type="NCBI Taxonomy" id="447679"/>
    <lineage>
        <taxon>Bacteria</taxon>
        <taxon>Pseudomonadati</taxon>
        <taxon>Bacteroidota</taxon>
        <taxon>Cytophagia</taxon>
        <taxon>Cytophagales</taxon>
        <taxon>Reichenbachiellaceae</taxon>
        <taxon>Ekhidna</taxon>
    </lineage>
</organism>
<gene>
    <name evidence="4" type="ORF">SAMN05421640_1598</name>
</gene>
<keyword evidence="4" id="KW-0689">Ribosomal protein</keyword>